<dbReference type="HOGENOM" id="CLU_1795293_0_0_9"/>
<reference evidence="1 2" key="1">
    <citation type="journal article" date="2003" name="Mol. Microbiol.">
        <title>Genome-based analysis of virulence genes in a non-biofilm-forming Staphylococcus epidermidis strain (ATCC 12228).</title>
        <authorList>
            <person name="Zhang Y.Q."/>
            <person name="Ren S.X."/>
            <person name="Li H.L."/>
            <person name="Wang Y.X."/>
            <person name="Fu G."/>
            <person name="Yang J."/>
            <person name="Qin Z.Q."/>
            <person name="Miao Y.G."/>
            <person name="Wang W.Y."/>
            <person name="Chen R.S."/>
            <person name="Shen Y."/>
            <person name="Chen Z."/>
            <person name="Yuan Z.H."/>
            <person name="Zhao G.P."/>
            <person name="Qu D."/>
            <person name="Danchin A."/>
            <person name="Wen Y.M."/>
        </authorList>
    </citation>
    <scope>NUCLEOTIDE SEQUENCE [LARGE SCALE GENOMIC DNA]</scope>
    <source>
        <strain evidence="2">ATCC 12228 / FDA PCI 1200</strain>
        <plasmid evidence="1 2">pSE-12228-05</plasmid>
    </source>
</reference>
<dbReference type="KEGG" id="sep:SE_p520"/>
<protein>
    <submittedName>
        <fullName evidence="1">Uncharacterized protein</fullName>
    </submittedName>
</protein>
<geneLocation type="plasmid" evidence="1 2">
    <name>pSE-12228-05</name>
</geneLocation>
<gene>
    <name evidence="1" type="ordered locus">SE_p520</name>
</gene>
<evidence type="ECO:0000313" key="2">
    <source>
        <dbReference type="Proteomes" id="UP000001411"/>
    </source>
</evidence>
<name>A0A0H2VKF8_STAES</name>
<keyword evidence="1" id="KW-0614">Plasmid</keyword>
<sequence>MFHILITLINVVSHFGDTTLLYIGRSFNMYDHIQTYIEQISYDVVEVILLFEKVDQNHADMDELNTLNRLARAFYIDCQRHNLLTHTHPPTPFEPYELIEWFVFQSYDRESLRCLIGTFLFIIVDYIIDGIYSNSLIVIEPLNP</sequence>
<dbReference type="EMBL" id="AE015934">
    <property type="protein sequence ID" value="AAO06200.1"/>
    <property type="molecule type" value="Genomic_DNA"/>
</dbReference>
<dbReference type="PATRIC" id="fig|176280.10.peg.2391"/>
<organism evidence="1 2">
    <name type="scientific">Staphylococcus epidermidis (strain ATCC 12228 / FDA PCI 1200)</name>
    <dbReference type="NCBI Taxonomy" id="176280"/>
    <lineage>
        <taxon>Bacteria</taxon>
        <taxon>Bacillati</taxon>
        <taxon>Bacillota</taxon>
        <taxon>Bacilli</taxon>
        <taxon>Bacillales</taxon>
        <taxon>Staphylococcaceae</taxon>
        <taxon>Staphylococcus</taxon>
    </lineage>
</organism>
<evidence type="ECO:0000313" key="1">
    <source>
        <dbReference type="EMBL" id="AAO06200.1"/>
    </source>
</evidence>
<dbReference type="Proteomes" id="UP000001411">
    <property type="component" value="Plasmid pSE-12228-05"/>
</dbReference>
<dbReference type="AlphaFoldDB" id="A0A0H2VKF8"/>
<proteinExistence type="predicted"/>
<accession>A0A0H2VKF8</accession>